<keyword evidence="4" id="KW-1185">Reference proteome</keyword>
<evidence type="ECO:0000313" key="3">
    <source>
        <dbReference type="EMBL" id="AWV88395.1"/>
    </source>
</evidence>
<name>A0A2Z4FHY4_9DELT</name>
<dbReference type="EMBL" id="CP030032">
    <property type="protein sequence ID" value="AWV88395.1"/>
    <property type="molecule type" value="Genomic_DNA"/>
</dbReference>
<feature type="chain" id="PRO_5043388713" evidence="2">
    <location>
        <begin position="24"/>
        <end position="260"/>
    </location>
</feature>
<proteinExistence type="predicted"/>
<dbReference type="KEGG" id="bsed:DN745_03155"/>
<feature type="compositionally biased region" description="Polar residues" evidence="1">
    <location>
        <begin position="140"/>
        <end position="150"/>
    </location>
</feature>
<evidence type="ECO:0000256" key="2">
    <source>
        <dbReference type="SAM" id="SignalP"/>
    </source>
</evidence>
<sequence>MKLSLTRPVLFICAMLLTSHAVAQETAPETESKSPDLSGVWAQKIVLTAVSDPPIVSNVTTETITYLRVEIDQKSASDIRLKTTACDIDIKSDFKRIRTIVPRAFIKAQGTTSRKAKLVISGEDVFLDVAQNVQVTGATLRQPSSESLPTQPDDFRVTDPDKDKKPGVTLEIRGLVDGKIYVVQRGKDAYRGNVDSDKRIHGEVRWESEQVVLDSTSIFLGDPPPTWVHPDASLSYFDMRRLDKDMSCAQIKANKKQLFR</sequence>
<protein>
    <submittedName>
        <fullName evidence="3">Uncharacterized protein</fullName>
    </submittedName>
</protein>
<feature type="region of interest" description="Disordered" evidence="1">
    <location>
        <begin position="140"/>
        <end position="164"/>
    </location>
</feature>
<dbReference type="OrthoDB" id="5525530at2"/>
<organism evidence="3 4">
    <name type="scientific">Bradymonas sediminis</name>
    <dbReference type="NCBI Taxonomy" id="1548548"/>
    <lineage>
        <taxon>Bacteria</taxon>
        <taxon>Deltaproteobacteria</taxon>
        <taxon>Bradymonadales</taxon>
        <taxon>Bradymonadaceae</taxon>
        <taxon>Bradymonas</taxon>
    </lineage>
</organism>
<dbReference type="RefSeq" id="WP_111332098.1">
    <property type="nucleotide sequence ID" value="NZ_CP030032.1"/>
</dbReference>
<feature type="compositionally biased region" description="Basic and acidic residues" evidence="1">
    <location>
        <begin position="153"/>
        <end position="164"/>
    </location>
</feature>
<gene>
    <name evidence="3" type="ORF">DN745_03155</name>
</gene>
<keyword evidence="2" id="KW-0732">Signal</keyword>
<dbReference type="AlphaFoldDB" id="A0A2Z4FHY4"/>
<dbReference type="Proteomes" id="UP000249799">
    <property type="component" value="Chromosome"/>
</dbReference>
<evidence type="ECO:0000256" key="1">
    <source>
        <dbReference type="SAM" id="MobiDB-lite"/>
    </source>
</evidence>
<feature type="signal peptide" evidence="2">
    <location>
        <begin position="1"/>
        <end position="23"/>
    </location>
</feature>
<evidence type="ECO:0000313" key="4">
    <source>
        <dbReference type="Proteomes" id="UP000249799"/>
    </source>
</evidence>
<accession>A0A2Z4FHY4</accession>
<reference evidence="3 4" key="1">
    <citation type="submission" date="2018-06" db="EMBL/GenBank/DDBJ databases">
        <title>Lujinxingia sediminis gen. nov. sp. nov., a new facultative anaerobic member of the class Deltaproteobacteria, and proposal of Lujinxingaceae fam. nov.</title>
        <authorList>
            <person name="Guo L.-Y."/>
            <person name="Li C.-M."/>
            <person name="Wang S."/>
            <person name="Du Z.-J."/>
        </authorList>
    </citation>
    <scope>NUCLEOTIDE SEQUENCE [LARGE SCALE GENOMIC DNA]</scope>
    <source>
        <strain evidence="3 4">FA350</strain>
    </source>
</reference>